<dbReference type="CDD" id="cd06261">
    <property type="entry name" value="TM_PBP2"/>
    <property type="match status" value="1"/>
</dbReference>
<dbReference type="PANTHER" id="PTHR43744:SF12">
    <property type="entry name" value="ABC TRANSPORTER PERMEASE PROTEIN MG189-RELATED"/>
    <property type="match status" value="1"/>
</dbReference>
<feature type="compositionally biased region" description="Basic residues" evidence="8">
    <location>
        <begin position="28"/>
        <end position="37"/>
    </location>
</feature>
<evidence type="ECO:0000256" key="2">
    <source>
        <dbReference type="ARBA" id="ARBA00022448"/>
    </source>
</evidence>
<accession>A0A918C9Q9</accession>
<evidence type="ECO:0000256" key="8">
    <source>
        <dbReference type="SAM" id="MobiDB-lite"/>
    </source>
</evidence>
<evidence type="ECO:0000313" key="11">
    <source>
        <dbReference type="Proteomes" id="UP000610303"/>
    </source>
</evidence>
<evidence type="ECO:0000256" key="5">
    <source>
        <dbReference type="ARBA" id="ARBA00022989"/>
    </source>
</evidence>
<dbReference type="InterPro" id="IPR000515">
    <property type="entry name" value="MetI-like"/>
</dbReference>
<dbReference type="EMBL" id="BMRJ01000001">
    <property type="protein sequence ID" value="GGR12717.1"/>
    <property type="molecule type" value="Genomic_DNA"/>
</dbReference>
<reference evidence="10" key="1">
    <citation type="journal article" date="2014" name="Int. J. Syst. Evol. Microbiol.">
        <title>Complete genome sequence of Corynebacterium casei LMG S-19264T (=DSM 44701T), isolated from a smear-ripened cheese.</title>
        <authorList>
            <consortium name="US DOE Joint Genome Institute (JGI-PGF)"/>
            <person name="Walter F."/>
            <person name="Albersmeier A."/>
            <person name="Kalinowski J."/>
            <person name="Ruckert C."/>
        </authorList>
    </citation>
    <scope>NUCLEOTIDE SEQUENCE</scope>
    <source>
        <strain evidence="10">JCM 3346</strain>
    </source>
</reference>
<feature type="transmembrane region" description="Helical" evidence="7">
    <location>
        <begin position="174"/>
        <end position="194"/>
    </location>
</feature>
<dbReference type="Proteomes" id="UP000610303">
    <property type="component" value="Unassembled WGS sequence"/>
</dbReference>
<reference evidence="10" key="2">
    <citation type="submission" date="2020-09" db="EMBL/GenBank/DDBJ databases">
        <authorList>
            <person name="Sun Q."/>
            <person name="Ohkuma M."/>
        </authorList>
    </citation>
    <scope>NUCLEOTIDE SEQUENCE</scope>
    <source>
        <strain evidence="10">JCM 3346</strain>
    </source>
</reference>
<feature type="transmembrane region" description="Helical" evidence="7">
    <location>
        <begin position="215"/>
        <end position="240"/>
    </location>
</feature>
<evidence type="ECO:0000259" key="9">
    <source>
        <dbReference type="PROSITE" id="PS50928"/>
    </source>
</evidence>
<dbReference type="InterPro" id="IPR035906">
    <property type="entry name" value="MetI-like_sf"/>
</dbReference>
<feature type="transmembrane region" description="Helical" evidence="7">
    <location>
        <begin position="107"/>
        <end position="127"/>
    </location>
</feature>
<evidence type="ECO:0000256" key="4">
    <source>
        <dbReference type="ARBA" id="ARBA00022692"/>
    </source>
</evidence>
<evidence type="ECO:0000313" key="10">
    <source>
        <dbReference type="EMBL" id="GGR12717.1"/>
    </source>
</evidence>
<keyword evidence="2 7" id="KW-0813">Transport</keyword>
<keyword evidence="4 7" id="KW-0812">Transmembrane</keyword>
<proteinExistence type="inferred from homology"/>
<feature type="region of interest" description="Disordered" evidence="8">
    <location>
        <begin position="1"/>
        <end position="37"/>
    </location>
</feature>
<dbReference type="PANTHER" id="PTHR43744">
    <property type="entry name" value="ABC TRANSPORTER PERMEASE PROTEIN MG189-RELATED-RELATED"/>
    <property type="match status" value="1"/>
</dbReference>
<feature type="transmembrane region" description="Helical" evidence="7">
    <location>
        <begin position="44"/>
        <end position="65"/>
    </location>
</feature>
<evidence type="ECO:0000256" key="7">
    <source>
        <dbReference type="RuleBase" id="RU363032"/>
    </source>
</evidence>
<evidence type="ECO:0000256" key="3">
    <source>
        <dbReference type="ARBA" id="ARBA00022475"/>
    </source>
</evidence>
<evidence type="ECO:0000256" key="1">
    <source>
        <dbReference type="ARBA" id="ARBA00004651"/>
    </source>
</evidence>
<dbReference type="PROSITE" id="PS50928">
    <property type="entry name" value="ABC_TM1"/>
    <property type="match status" value="1"/>
</dbReference>
<dbReference type="Pfam" id="PF00528">
    <property type="entry name" value="BPD_transp_1"/>
    <property type="match status" value="1"/>
</dbReference>
<keyword evidence="6 7" id="KW-0472">Membrane</keyword>
<comment type="similarity">
    <text evidence="7">Belongs to the binding-protein-dependent transport system permease family.</text>
</comment>
<comment type="caution">
    <text evidence="10">The sequence shown here is derived from an EMBL/GenBank/DDBJ whole genome shotgun (WGS) entry which is preliminary data.</text>
</comment>
<feature type="compositionally biased region" description="Low complexity" evidence="8">
    <location>
        <begin position="14"/>
        <end position="27"/>
    </location>
</feature>
<keyword evidence="11" id="KW-1185">Reference proteome</keyword>
<feature type="transmembrane region" description="Helical" evidence="7">
    <location>
        <begin position="139"/>
        <end position="162"/>
    </location>
</feature>
<evidence type="ECO:0000256" key="6">
    <source>
        <dbReference type="ARBA" id="ARBA00023136"/>
    </source>
</evidence>
<keyword evidence="3" id="KW-1003">Cell membrane</keyword>
<comment type="subcellular location">
    <subcellularLocation>
        <location evidence="1 7">Cell membrane</location>
        <topology evidence="1 7">Multi-pass membrane protein</topology>
    </subcellularLocation>
</comment>
<sequence length="309" mass="34100">MGRVIRVQTDTLTAPAASRRAARAAARPPRRAGFRPDHRPRRPFSVLILVVLAFYATGPLAVFVFNSLKSPAEISRSPIGLPSEWRWENFATAFEDANMGQGLLNSAIIAVSTALGVCVIASMAAYAMTRLDLPGKSAWILYILVSTSVPIQLFLVPLLSWWSTLGLYNTQFGLIVIYWAVYSPFATMLLRSFLLTIPKEYEEAARLDGAGEWRLFTRVMVPMIWPGMLTVALVAGLQAYNEFLLAVTFIQDSQLLPVSLSLYSFQQSYAVDWSLVSAAGLIMAAPVIVVFLLLQRRFIEGYTQGGLAN</sequence>
<organism evidence="10 11">
    <name type="scientific">Agromyces mediolanus</name>
    <name type="common">Corynebacterium mediolanum</name>
    <dbReference type="NCBI Taxonomy" id="41986"/>
    <lineage>
        <taxon>Bacteria</taxon>
        <taxon>Bacillati</taxon>
        <taxon>Actinomycetota</taxon>
        <taxon>Actinomycetes</taxon>
        <taxon>Micrococcales</taxon>
        <taxon>Microbacteriaceae</taxon>
        <taxon>Agromyces</taxon>
    </lineage>
</organism>
<keyword evidence="5 7" id="KW-1133">Transmembrane helix</keyword>
<feature type="domain" description="ABC transmembrane type-1" evidence="9">
    <location>
        <begin position="103"/>
        <end position="294"/>
    </location>
</feature>
<dbReference type="AlphaFoldDB" id="A0A918C9Q9"/>
<dbReference type="Gene3D" id="1.10.3720.10">
    <property type="entry name" value="MetI-like"/>
    <property type="match status" value="1"/>
</dbReference>
<gene>
    <name evidence="10" type="primary">yurM</name>
    <name evidence="10" type="ORF">GCM10010196_01560</name>
</gene>
<dbReference type="SUPFAM" id="SSF161098">
    <property type="entry name" value="MetI-like"/>
    <property type="match status" value="1"/>
</dbReference>
<dbReference type="GO" id="GO:0055085">
    <property type="term" value="P:transmembrane transport"/>
    <property type="evidence" value="ECO:0007669"/>
    <property type="project" value="InterPro"/>
</dbReference>
<name>A0A918C9Q9_AGRME</name>
<dbReference type="GO" id="GO:0005886">
    <property type="term" value="C:plasma membrane"/>
    <property type="evidence" value="ECO:0007669"/>
    <property type="project" value="UniProtKB-SubCell"/>
</dbReference>
<protein>
    <submittedName>
        <fullName evidence="10">Sugar ABC transporter permease</fullName>
    </submittedName>
</protein>
<feature type="transmembrane region" description="Helical" evidence="7">
    <location>
        <begin position="273"/>
        <end position="294"/>
    </location>
</feature>